<dbReference type="AlphaFoldDB" id="A0A1Y0B304"/>
<sequence length="34" mass="3728">MLCVPIEIEPNSQHILCLEIEAPVLFTIVAPTPP</sequence>
<keyword evidence="1" id="KW-0496">Mitochondrion</keyword>
<gene>
    <name evidence="1" type="ORF">AEK19_MT1596</name>
</gene>
<geneLocation type="mitochondrion" evidence="1"/>
<protein>
    <submittedName>
        <fullName evidence="1">Uncharacterized protein</fullName>
    </submittedName>
</protein>
<accession>A0A1Y0B304</accession>
<organism evidence="1">
    <name type="scientific">Utricularia reniformis</name>
    <dbReference type="NCBI Taxonomy" id="192314"/>
    <lineage>
        <taxon>Eukaryota</taxon>
        <taxon>Viridiplantae</taxon>
        <taxon>Streptophyta</taxon>
        <taxon>Embryophyta</taxon>
        <taxon>Tracheophyta</taxon>
        <taxon>Spermatophyta</taxon>
        <taxon>Magnoliopsida</taxon>
        <taxon>eudicotyledons</taxon>
        <taxon>Gunneridae</taxon>
        <taxon>Pentapetalae</taxon>
        <taxon>asterids</taxon>
        <taxon>lamiids</taxon>
        <taxon>Lamiales</taxon>
        <taxon>Lentibulariaceae</taxon>
        <taxon>Utricularia</taxon>
    </lineage>
</organism>
<name>A0A1Y0B304_9LAMI</name>
<reference evidence="1" key="1">
    <citation type="submission" date="2017-03" db="EMBL/GenBank/DDBJ databases">
        <title>The mitochondrial genome of the carnivorous plant Utricularia reniformis (Lentibulariaceae): structure, comparative analysis and evolutionary landmarks.</title>
        <authorList>
            <person name="Silva S.R."/>
            <person name="Alvarenga D.O."/>
            <person name="Michael T.P."/>
            <person name="Miranda V.F.O."/>
            <person name="Varani A.M."/>
        </authorList>
    </citation>
    <scope>NUCLEOTIDE SEQUENCE</scope>
</reference>
<proteinExistence type="predicted"/>
<dbReference type="EMBL" id="KY774314">
    <property type="protein sequence ID" value="ART31778.1"/>
    <property type="molecule type" value="Genomic_DNA"/>
</dbReference>
<evidence type="ECO:0000313" key="1">
    <source>
        <dbReference type="EMBL" id="ART31778.1"/>
    </source>
</evidence>